<proteinExistence type="predicted"/>
<name>A0A174M0U3_BACUN</name>
<dbReference type="EMBL" id="CZBF01000001">
    <property type="protein sequence ID" value="CUP30094.1"/>
    <property type="molecule type" value="Genomic_DNA"/>
</dbReference>
<dbReference type="RefSeq" id="WP_057281099.1">
    <property type="nucleotide sequence ID" value="NZ_CZBF01000001.1"/>
</dbReference>
<reference evidence="1 2" key="1">
    <citation type="submission" date="2015-09" db="EMBL/GenBank/DDBJ databases">
        <authorList>
            <consortium name="Pathogen Informatics"/>
        </authorList>
    </citation>
    <scope>NUCLEOTIDE SEQUENCE [LARGE SCALE GENOMIC DNA]</scope>
    <source>
        <strain evidence="1 2">2789STDY5834942</strain>
    </source>
</reference>
<organism evidence="1 2">
    <name type="scientific">Bacteroides uniformis</name>
    <dbReference type="NCBI Taxonomy" id="820"/>
    <lineage>
        <taxon>Bacteria</taxon>
        <taxon>Pseudomonadati</taxon>
        <taxon>Bacteroidota</taxon>
        <taxon>Bacteroidia</taxon>
        <taxon>Bacteroidales</taxon>
        <taxon>Bacteroidaceae</taxon>
        <taxon>Bacteroides</taxon>
    </lineage>
</organism>
<sequence>MTDKVKVPEVTDELRQYWKERSERILRNYEAGRYDENNKAMMASVSWARLSMEEKEEGYKKYYFMFDRWQAEADAMCGYDEDDED</sequence>
<dbReference type="AlphaFoldDB" id="A0A174M0U3"/>
<evidence type="ECO:0000313" key="2">
    <source>
        <dbReference type="Proteomes" id="UP000095788"/>
    </source>
</evidence>
<gene>
    <name evidence="1" type="ORF">ERS852554_00273</name>
</gene>
<evidence type="ECO:0000313" key="1">
    <source>
        <dbReference type="EMBL" id="CUP30094.1"/>
    </source>
</evidence>
<protein>
    <submittedName>
        <fullName evidence="1">Uncharacterized protein</fullName>
    </submittedName>
</protein>
<dbReference type="Proteomes" id="UP000095788">
    <property type="component" value="Unassembled WGS sequence"/>
</dbReference>
<accession>A0A174M0U3</accession>